<organism evidence="3 4">
    <name type="scientific">Streptomyces doudnae</name>
    <dbReference type="NCBI Taxonomy" id="3075536"/>
    <lineage>
        <taxon>Bacteria</taxon>
        <taxon>Bacillati</taxon>
        <taxon>Actinomycetota</taxon>
        <taxon>Actinomycetes</taxon>
        <taxon>Kitasatosporales</taxon>
        <taxon>Streptomycetaceae</taxon>
        <taxon>Streptomyces</taxon>
    </lineage>
</organism>
<evidence type="ECO:0000313" key="4">
    <source>
        <dbReference type="Proteomes" id="UP001183535"/>
    </source>
</evidence>
<dbReference type="PANTHER" id="PTHR46268:SF6">
    <property type="entry name" value="UNIVERSAL STRESS PROTEIN UP12"/>
    <property type="match status" value="1"/>
</dbReference>
<sequence length="291" mass="30168">MNGNESATGRLGPVVVGTDGSRQATRAVLWAADEAAARGRPLTVVHATGSEQHSYPPFDGSPTALDEARRVLDDAAARVARRRPDVETHTWLSRDKAPRSLLEAAGADATVIVGSRGLGGFSGLLLGSVGLRTAARARVPVVVVRGDEQSPHGVVTAAARDDGDLGALRHAALTARTRDASLTVIGVWMFLQNIGSMATMFDDIGAMAASEAEATSRTVEPIRKEFPELDITVETVKAASAAGALVEAAAGTDLLVVGARRPAHAPLFALGQVTHAVLHHAPCPVAVVPRT</sequence>
<proteinExistence type="inferred from homology"/>
<name>A0ABD5F1C7_9ACTN</name>
<protein>
    <submittedName>
        <fullName evidence="3">Universal stress protein</fullName>
    </submittedName>
</protein>
<keyword evidence="4" id="KW-1185">Reference proteome</keyword>
<evidence type="ECO:0000256" key="1">
    <source>
        <dbReference type="ARBA" id="ARBA00008791"/>
    </source>
</evidence>
<comment type="similarity">
    <text evidence="1">Belongs to the universal stress protein A family.</text>
</comment>
<comment type="caution">
    <text evidence="3">The sequence shown here is derived from an EMBL/GenBank/DDBJ whole genome shotgun (WGS) entry which is preliminary data.</text>
</comment>
<dbReference type="CDD" id="cd00293">
    <property type="entry name" value="USP-like"/>
    <property type="match status" value="1"/>
</dbReference>
<dbReference type="SUPFAM" id="SSF52402">
    <property type="entry name" value="Adenine nucleotide alpha hydrolases-like"/>
    <property type="match status" value="2"/>
</dbReference>
<reference evidence="4" key="1">
    <citation type="submission" date="2023-07" db="EMBL/GenBank/DDBJ databases">
        <title>30 novel species of actinomycetes from the DSMZ collection.</title>
        <authorList>
            <person name="Nouioui I."/>
        </authorList>
    </citation>
    <scope>NUCLEOTIDE SEQUENCE [LARGE SCALE GENOMIC DNA]</scope>
    <source>
        <strain evidence="4">DSM 41981</strain>
    </source>
</reference>
<feature type="domain" description="UspA" evidence="2">
    <location>
        <begin position="13"/>
        <end position="145"/>
    </location>
</feature>
<feature type="domain" description="UspA" evidence="2">
    <location>
        <begin position="161"/>
        <end position="289"/>
    </location>
</feature>
<dbReference type="Proteomes" id="UP001183535">
    <property type="component" value="Unassembled WGS sequence"/>
</dbReference>
<accession>A0ABD5F1C7</accession>
<dbReference type="Pfam" id="PF00582">
    <property type="entry name" value="Usp"/>
    <property type="match status" value="2"/>
</dbReference>
<dbReference type="Gene3D" id="3.40.50.620">
    <property type="entry name" value="HUPs"/>
    <property type="match status" value="2"/>
</dbReference>
<dbReference type="PANTHER" id="PTHR46268">
    <property type="entry name" value="STRESS RESPONSE PROTEIN NHAX"/>
    <property type="match status" value="1"/>
</dbReference>
<dbReference type="PRINTS" id="PR01438">
    <property type="entry name" value="UNVRSLSTRESS"/>
</dbReference>
<dbReference type="InterPro" id="IPR006016">
    <property type="entry name" value="UspA"/>
</dbReference>
<dbReference type="EMBL" id="JAVRES010000027">
    <property type="protein sequence ID" value="MDT0439477.1"/>
    <property type="molecule type" value="Genomic_DNA"/>
</dbReference>
<dbReference type="InterPro" id="IPR014729">
    <property type="entry name" value="Rossmann-like_a/b/a_fold"/>
</dbReference>
<evidence type="ECO:0000259" key="2">
    <source>
        <dbReference type="Pfam" id="PF00582"/>
    </source>
</evidence>
<evidence type="ECO:0000313" key="3">
    <source>
        <dbReference type="EMBL" id="MDT0439477.1"/>
    </source>
</evidence>
<dbReference type="RefSeq" id="WP_093836357.1">
    <property type="nucleotide sequence ID" value="NZ_JAVRES010000027.1"/>
</dbReference>
<gene>
    <name evidence="3" type="ORF">RM877_32930</name>
</gene>
<dbReference type="AlphaFoldDB" id="A0ABD5F1C7"/>
<dbReference type="InterPro" id="IPR006015">
    <property type="entry name" value="Universal_stress_UspA"/>
</dbReference>